<comment type="caution">
    <text evidence="3">The sequence shown here is derived from an EMBL/GenBank/DDBJ whole genome shotgun (WGS) entry which is preliminary data.</text>
</comment>
<sequence length="306" mass="33699">MNVLVTGGAGFIGSHVVDRFVQEGHQVSVIDNLSTGKRKNVNREAVLYKADICSSRLDRIFKRERPVVIVHLAAQMNVRRSTEDPMFDANVNILGTINLLQLAIKYGVRKMVFASSGGAVYGEQHQFPAPESHPTAPLSPYGISKLSCEHYLEYFRHVAGLGYAALRFGNVYGPRQNPEGEAGVIAIFTQQLLKGQQSLINGNGMQTRDYVYVRDVVEAVMTASDQHVNGIYNVGTGVETTVNDIFARLKTLTQVDSKELHGPAKKGEQLRSVLDCSKLTEDTGWEASVPLGEGLTETVEFFQKKK</sequence>
<comment type="similarity">
    <text evidence="1">Belongs to the NAD(P)-dependent epimerase/dehydratase family.</text>
</comment>
<dbReference type="RefSeq" id="WP_313833899.1">
    <property type="nucleotide sequence ID" value="NZ_JAQOUE010000001.1"/>
</dbReference>
<dbReference type="Gene3D" id="3.90.25.10">
    <property type="entry name" value="UDP-galactose 4-epimerase, domain 1"/>
    <property type="match status" value="1"/>
</dbReference>
<dbReference type="InterPro" id="IPR036291">
    <property type="entry name" value="NAD(P)-bd_dom_sf"/>
</dbReference>
<name>A0ABU3KAV6_9BACT</name>
<evidence type="ECO:0000256" key="1">
    <source>
        <dbReference type="ARBA" id="ARBA00007637"/>
    </source>
</evidence>
<dbReference type="GO" id="GO:0008446">
    <property type="term" value="F:GDP-mannose 4,6-dehydratase activity"/>
    <property type="evidence" value="ECO:0007669"/>
    <property type="project" value="UniProtKB-EC"/>
</dbReference>
<reference evidence="3 4" key="1">
    <citation type="journal article" date="2023" name="ISME J.">
        <title>Cultivation and genomic characterization of novel and ubiquitous marine nitrite-oxidizing bacteria from the Nitrospirales.</title>
        <authorList>
            <person name="Mueller A.J."/>
            <person name="Daebeler A."/>
            <person name="Herbold C.W."/>
            <person name="Kirkegaard R.H."/>
            <person name="Daims H."/>
        </authorList>
    </citation>
    <scope>NUCLEOTIDE SEQUENCE [LARGE SCALE GENOMIC DNA]</scope>
    <source>
        <strain evidence="3 4">EB</strain>
    </source>
</reference>
<dbReference type="SUPFAM" id="SSF51735">
    <property type="entry name" value="NAD(P)-binding Rossmann-fold domains"/>
    <property type="match status" value="1"/>
</dbReference>
<accession>A0ABU3KAV6</accession>
<dbReference type="Gene3D" id="3.40.50.720">
    <property type="entry name" value="NAD(P)-binding Rossmann-like Domain"/>
    <property type="match status" value="1"/>
</dbReference>
<dbReference type="EMBL" id="JAQOUE010000001">
    <property type="protein sequence ID" value="MDT7043332.1"/>
    <property type="molecule type" value="Genomic_DNA"/>
</dbReference>
<evidence type="ECO:0000313" key="4">
    <source>
        <dbReference type="Proteomes" id="UP001250932"/>
    </source>
</evidence>
<dbReference type="InterPro" id="IPR001509">
    <property type="entry name" value="Epimerase_deHydtase"/>
</dbReference>
<proteinExistence type="inferred from homology"/>
<dbReference type="Proteomes" id="UP001250932">
    <property type="component" value="Unassembled WGS sequence"/>
</dbReference>
<organism evidence="3 4">
    <name type="scientific">Candidatus Nitronereus thalassa</name>
    <dbReference type="NCBI Taxonomy" id="3020898"/>
    <lineage>
        <taxon>Bacteria</taxon>
        <taxon>Pseudomonadati</taxon>
        <taxon>Nitrospirota</taxon>
        <taxon>Nitrospiria</taxon>
        <taxon>Nitrospirales</taxon>
        <taxon>Nitrospiraceae</taxon>
        <taxon>Candidatus Nitronereus</taxon>
    </lineage>
</organism>
<dbReference type="PANTHER" id="PTHR43000">
    <property type="entry name" value="DTDP-D-GLUCOSE 4,6-DEHYDRATASE-RELATED"/>
    <property type="match status" value="1"/>
</dbReference>
<evidence type="ECO:0000259" key="2">
    <source>
        <dbReference type="Pfam" id="PF01370"/>
    </source>
</evidence>
<evidence type="ECO:0000313" key="3">
    <source>
        <dbReference type="EMBL" id="MDT7043332.1"/>
    </source>
</evidence>
<dbReference type="Pfam" id="PF01370">
    <property type="entry name" value="Epimerase"/>
    <property type="match status" value="1"/>
</dbReference>
<keyword evidence="3" id="KW-0456">Lyase</keyword>
<keyword evidence="4" id="KW-1185">Reference proteome</keyword>
<dbReference type="EC" id="4.2.1.47" evidence="3"/>
<feature type="domain" description="NAD-dependent epimerase/dehydratase" evidence="2">
    <location>
        <begin position="3"/>
        <end position="235"/>
    </location>
</feature>
<protein>
    <submittedName>
        <fullName evidence="3">GDP-mannose 4,6-dehydratase</fullName>
        <ecNumber evidence="3">4.2.1.47</ecNumber>
    </submittedName>
</protein>
<gene>
    <name evidence="3" type="ORF">PPG34_13310</name>
</gene>